<dbReference type="EMBL" id="SDDG01000027">
    <property type="protein sequence ID" value="TCY85221.1"/>
    <property type="molecule type" value="Genomic_DNA"/>
</dbReference>
<protein>
    <recommendedName>
        <fullName evidence="4">YecR-like lipoprotein</fullName>
    </recommendedName>
</protein>
<dbReference type="PROSITE" id="PS51257">
    <property type="entry name" value="PROKAR_LIPOPROTEIN"/>
    <property type="match status" value="1"/>
</dbReference>
<evidence type="ECO:0000313" key="2">
    <source>
        <dbReference type="EMBL" id="TCY36299.1"/>
    </source>
</evidence>
<reference evidence="2" key="1">
    <citation type="submission" date="2019-01" db="EMBL/GenBank/DDBJ databases">
        <authorList>
            <person name="Lista F."/>
            <person name="Anselmo A."/>
        </authorList>
    </citation>
    <scope>NUCLEOTIDE SEQUENCE</scope>
    <source>
        <strain evidence="3">15R</strain>
        <strain evidence="2">17R</strain>
    </source>
</reference>
<name>A0A483RIN4_KLEPN</name>
<dbReference type="Pfam" id="PF13992">
    <property type="entry name" value="YecR"/>
    <property type="match status" value="1"/>
</dbReference>
<dbReference type="RefSeq" id="WP_071603478.1">
    <property type="nucleotide sequence ID" value="NZ_JAAFDB010000009.1"/>
</dbReference>
<dbReference type="EMBL" id="SDDE01000025">
    <property type="protein sequence ID" value="TCY36299.1"/>
    <property type="molecule type" value="Genomic_DNA"/>
</dbReference>
<comment type="caution">
    <text evidence="2">The sequence shown here is derived from an EMBL/GenBank/DDBJ whole genome shotgun (WGS) entry which is preliminary data.</text>
</comment>
<evidence type="ECO:0000256" key="1">
    <source>
        <dbReference type="SAM" id="SignalP"/>
    </source>
</evidence>
<feature type="chain" id="PRO_5036115708" description="YecR-like lipoprotein" evidence="1">
    <location>
        <begin position="22"/>
        <end position="106"/>
    </location>
</feature>
<keyword evidence="1" id="KW-0732">Signal</keyword>
<evidence type="ECO:0008006" key="4">
    <source>
        <dbReference type="Google" id="ProtNLM"/>
    </source>
</evidence>
<dbReference type="InterPro" id="IPR025731">
    <property type="entry name" value="YecR-like"/>
</dbReference>
<organism evidence="2">
    <name type="scientific">Klebsiella pneumoniae</name>
    <dbReference type="NCBI Taxonomy" id="573"/>
    <lineage>
        <taxon>Bacteria</taxon>
        <taxon>Pseudomonadati</taxon>
        <taxon>Pseudomonadota</taxon>
        <taxon>Gammaproteobacteria</taxon>
        <taxon>Enterobacterales</taxon>
        <taxon>Enterobacteriaceae</taxon>
        <taxon>Klebsiella/Raoultella group</taxon>
        <taxon>Klebsiella</taxon>
        <taxon>Klebsiella pneumoniae complex</taxon>
    </lineage>
</organism>
<evidence type="ECO:0000313" key="3">
    <source>
        <dbReference type="EMBL" id="TCY85221.1"/>
    </source>
</evidence>
<dbReference type="AlphaFoldDB" id="A0A483RIN4"/>
<proteinExistence type="predicted"/>
<accession>A0A483RIN4</accession>
<feature type="signal peptide" evidence="1">
    <location>
        <begin position="1"/>
        <end position="21"/>
    </location>
</feature>
<gene>
    <name evidence="3" type="ORF">ETH36_13925</name>
    <name evidence="2" type="ORF">ETH48_16845</name>
</gene>
<sequence length="106" mass="11118">MRKSLLVLVASTLLLSGCAVQKQLVPTGGSKADGTVKMSYSFGMFESPKVNVQQGAQAAAQRCAAWGYSGAEPFGGYTSVCSQPSSSGCMETMVTMEYQCTGDLKK</sequence>